<keyword evidence="1" id="KW-0378">Hydrolase</keyword>
<dbReference type="InterPro" id="IPR036412">
    <property type="entry name" value="HAD-like_sf"/>
</dbReference>
<accession>A0ABZ1EJ39</accession>
<dbReference type="RefSeq" id="WP_326564391.1">
    <property type="nucleotide sequence ID" value="NZ_CP109071.1"/>
</dbReference>
<evidence type="ECO:0000313" key="1">
    <source>
        <dbReference type="EMBL" id="WSA34256.1"/>
    </source>
</evidence>
<proteinExistence type="predicted"/>
<protein>
    <submittedName>
        <fullName evidence="1">HAD family hydrolase</fullName>
    </submittedName>
</protein>
<dbReference type="Pfam" id="PF13242">
    <property type="entry name" value="Hydrolase_like"/>
    <property type="match status" value="1"/>
</dbReference>
<reference evidence="1 2" key="1">
    <citation type="submission" date="2022-10" db="EMBL/GenBank/DDBJ databases">
        <title>The complete genomes of actinobacterial strains from the NBC collection.</title>
        <authorList>
            <person name="Joergensen T.S."/>
            <person name="Alvarez Arevalo M."/>
            <person name="Sterndorff E.B."/>
            <person name="Faurdal D."/>
            <person name="Vuksanovic O."/>
            <person name="Mourched A.-S."/>
            <person name="Charusanti P."/>
            <person name="Shaw S."/>
            <person name="Blin K."/>
            <person name="Weber T."/>
        </authorList>
    </citation>
    <scope>NUCLEOTIDE SEQUENCE [LARGE SCALE GENOMIC DNA]</scope>
    <source>
        <strain evidence="1 2">NBC 01809</strain>
    </source>
</reference>
<dbReference type="InterPro" id="IPR023214">
    <property type="entry name" value="HAD_sf"/>
</dbReference>
<sequence length="197" mass="21016">MATILATASPLRPADARRVIRQQLYTRASIDAAVIAEVCDALQLPASAFPTPVESSPPQLLPGAGAALRSMSRHANVVTLSNVSCLEADTGRLRALLYPWAIDYFPSCRTGYAKPDPAAFHCVATACRTSPANMVHIGDDWACDVIGARTAGVTVIWVSNGRPVPEPEWLKDGGVLVATDLLAASQHLTELATWRRS</sequence>
<gene>
    <name evidence="1" type="ORF">OIE14_09550</name>
</gene>
<name>A0ABZ1EJ39_9ACTN</name>
<dbReference type="EMBL" id="CP109071">
    <property type="protein sequence ID" value="WSA34256.1"/>
    <property type="molecule type" value="Genomic_DNA"/>
</dbReference>
<keyword evidence="2" id="KW-1185">Reference proteome</keyword>
<dbReference type="GO" id="GO:0016787">
    <property type="term" value="F:hydrolase activity"/>
    <property type="evidence" value="ECO:0007669"/>
    <property type="project" value="UniProtKB-KW"/>
</dbReference>
<organism evidence="1 2">
    <name type="scientific">Micromonospora peucetia</name>
    <dbReference type="NCBI Taxonomy" id="47871"/>
    <lineage>
        <taxon>Bacteria</taxon>
        <taxon>Bacillati</taxon>
        <taxon>Actinomycetota</taxon>
        <taxon>Actinomycetes</taxon>
        <taxon>Micromonosporales</taxon>
        <taxon>Micromonosporaceae</taxon>
        <taxon>Micromonospora</taxon>
    </lineage>
</organism>
<dbReference type="Gene3D" id="3.40.50.1000">
    <property type="entry name" value="HAD superfamily/HAD-like"/>
    <property type="match status" value="1"/>
</dbReference>
<dbReference type="Proteomes" id="UP001334804">
    <property type="component" value="Chromosome"/>
</dbReference>
<evidence type="ECO:0000313" key="2">
    <source>
        <dbReference type="Proteomes" id="UP001334804"/>
    </source>
</evidence>
<dbReference type="SUPFAM" id="SSF56784">
    <property type="entry name" value="HAD-like"/>
    <property type="match status" value="1"/>
</dbReference>